<comment type="subcellular location">
    <subcellularLocation>
        <location evidence="1">Membrane</location>
        <topology evidence="1">Multi-pass membrane protein</topology>
    </subcellularLocation>
</comment>
<evidence type="ECO:0000256" key="6">
    <source>
        <dbReference type="SAM" id="MobiDB-lite"/>
    </source>
</evidence>
<evidence type="ECO:0000256" key="4">
    <source>
        <dbReference type="ARBA" id="ARBA00023136"/>
    </source>
</evidence>
<dbReference type="SUPFAM" id="SSF144083">
    <property type="entry name" value="Magnesium transport protein CorA, transmembrane region"/>
    <property type="match status" value="1"/>
</dbReference>
<keyword evidence="9" id="KW-1185">Reference proteome</keyword>
<feature type="compositionally biased region" description="Polar residues" evidence="6">
    <location>
        <begin position="727"/>
        <end position="739"/>
    </location>
</feature>
<dbReference type="EMBL" id="CAJPDS010000088">
    <property type="protein sequence ID" value="CAF9936063.1"/>
    <property type="molecule type" value="Genomic_DNA"/>
</dbReference>
<comment type="caution">
    <text evidence="8">The sequence shown here is derived from an EMBL/GenBank/DDBJ whole genome shotgun (WGS) entry which is preliminary data.</text>
</comment>
<evidence type="ECO:0000256" key="1">
    <source>
        <dbReference type="ARBA" id="ARBA00004141"/>
    </source>
</evidence>
<dbReference type="OrthoDB" id="426293at2759"/>
<evidence type="ECO:0000256" key="7">
    <source>
        <dbReference type="SAM" id="Phobius"/>
    </source>
</evidence>
<dbReference type="InterPro" id="IPR045863">
    <property type="entry name" value="CorA_TM1_TM2"/>
</dbReference>
<feature type="compositionally biased region" description="Basic and acidic residues" evidence="6">
    <location>
        <begin position="697"/>
        <end position="710"/>
    </location>
</feature>
<dbReference type="Pfam" id="PF01544">
    <property type="entry name" value="CorA"/>
    <property type="match status" value="1"/>
</dbReference>
<dbReference type="GO" id="GO:0016020">
    <property type="term" value="C:membrane"/>
    <property type="evidence" value="ECO:0007669"/>
    <property type="project" value="UniProtKB-SubCell"/>
</dbReference>
<gene>
    <name evidence="8" type="ORF">HETSPECPRED_009997</name>
</gene>
<keyword evidence="5" id="KW-0175">Coiled coil</keyword>
<feature type="transmembrane region" description="Helical" evidence="7">
    <location>
        <begin position="569"/>
        <end position="591"/>
    </location>
</feature>
<feature type="coiled-coil region" evidence="5">
    <location>
        <begin position="471"/>
        <end position="508"/>
    </location>
</feature>
<accession>A0A8H3G3U0</accession>
<dbReference type="PANTHER" id="PTHR47685">
    <property type="entry name" value="MAGNESIUM TRANSPORT PROTEIN CORA"/>
    <property type="match status" value="1"/>
</dbReference>
<dbReference type="Proteomes" id="UP000664521">
    <property type="component" value="Unassembled WGS sequence"/>
</dbReference>
<evidence type="ECO:0000313" key="8">
    <source>
        <dbReference type="EMBL" id="CAF9936063.1"/>
    </source>
</evidence>
<feature type="region of interest" description="Disordered" evidence="6">
    <location>
        <begin position="65"/>
        <end position="85"/>
    </location>
</feature>
<proteinExistence type="predicted"/>
<dbReference type="AlphaFoldDB" id="A0A8H3G3U0"/>
<evidence type="ECO:0000256" key="5">
    <source>
        <dbReference type="SAM" id="Coils"/>
    </source>
</evidence>
<dbReference type="GO" id="GO:0046873">
    <property type="term" value="F:metal ion transmembrane transporter activity"/>
    <property type="evidence" value="ECO:0007669"/>
    <property type="project" value="InterPro"/>
</dbReference>
<dbReference type="InterPro" id="IPR050829">
    <property type="entry name" value="CorA_MIT"/>
</dbReference>
<dbReference type="InterPro" id="IPR002523">
    <property type="entry name" value="MgTranspt_CorA/ZnTranspt_ZntB"/>
</dbReference>
<keyword evidence="4 7" id="KW-0472">Membrane</keyword>
<dbReference type="Gene3D" id="1.20.58.340">
    <property type="entry name" value="Magnesium transport protein CorA, transmembrane region"/>
    <property type="match status" value="1"/>
</dbReference>
<name>A0A8H3G3U0_9LECA</name>
<sequence>MALDAATAREMLRKLADDREAYLSTLTRAEDVLTQALTTAAGITTTPRLTSERVRRNTGTTLEVESVQNGSSTLVDSDSDTDDDQSLFAEQTLPPESYDEQGLRDHIKEYKWTQAGRDILGDVLTKSLPAEKGSLFPRALGSVPDRSHLTHYSIFDVGKDGAPLPVRPLGTRDTSATSRATAIWENIRKTNSDPERQGLAVGRITIVREPSPILFAALHYTMNKHFDVDGLFQLLIDEKTRCIPHQPFAVNAKQRNTFVFGFDYYTIVGDECKPMSWQHADEDLHSVEGHIPVSRCSSVTALQLASDPVSKVRNKGRRVKRIFGDVYDPFAPWRVLSMQCYPDWKSSVDSHDSTKHYVNGPEAFLVTLRSEYSDAQKRLKEVYNRISDLVRSPRDFMFKQSVRDRLLFEDDEFTYSRRYFWAHQSLGIMNEDINEMINAYRDTFKEKVWNGTDKIIWPGDENSSSRFANWRKRMKYLRQDIERELAQLEEIEKLNLGKMKEIRDLRDNLFSGTSVLESRRSVMQATITVQQGHNIKLLTLVTIFFLPLTFVTSIFGMTNMPPNDSFHPFGIVTAIICLPTYMLIGSLNTTSGLQFWTYKTRKFFTWVGKWLAKFLAFFGYRPSWTHKHHGGGYFEPTGDLSEPSRLRSQSASDGMAARGGPGPISPQGPMLSAQPTLENPSRLAVPMSPGSTIKIEVPNKPRSFIEKVEPQDSSNSSGSGVDPSAAAHSQTGNKDSSSWLPRLWMRKRKQVAEERGLC</sequence>
<dbReference type="PANTHER" id="PTHR47685:SF1">
    <property type="entry name" value="MAGNESIUM TRANSPORT PROTEIN CORA"/>
    <property type="match status" value="1"/>
</dbReference>
<keyword evidence="2 7" id="KW-0812">Transmembrane</keyword>
<organism evidence="8 9">
    <name type="scientific">Heterodermia speciosa</name>
    <dbReference type="NCBI Taxonomy" id="116794"/>
    <lineage>
        <taxon>Eukaryota</taxon>
        <taxon>Fungi</taxon>
        <taxon>Dikarya</taxon>
        <taxon>Ascomycota</taxon>
        <taxon>Pezizomycotina</taxon>
        <taxon>Lecanoromycetes</taxon>
        <taxon>OSLEUM clade</taxon>
        <taxon>Lecanoromycetidae</taxon>
        <taxon>Caliciales</taxon>
        <taxon>Physciaceae</taxon>
        <taxon>Heterodermia</taxon>
    </lineage>
</organism>
<feature type="transmembrane region" description="Helical" evidence="7">
    <location>
        <begin position="537"/>
        <end position="557"/>
    </location>
</feature>
<evidence type="ECO:0000256" key="2">
    <source>
        <dbReference type="ARBA" id="ARBA00022692"/>
    </source>
</evidence>
<evidence type="ECO:0000256" key="3">
    <source>
        <dbReference type="ARBA" id="ARBA00022989"/>
    </source>
</evidence>
<protein>
    <submittedName>
        <fullName evidence="8">Uncharacterized protein</fullName>
    </submittedName>
</protein>
<feature type="region of interest" description="Disordered" evidence="6">
    <location>
        <begin position="635"/>
        <end position="743"/>
    </location>
</feature>
<keyword evidence="3 7" id="KW-1133">Transmembrane helix</keyword>
<evidence type="ECO:0000313" key="9">
    <source>
        <dbReference type="Proteomes" id="UP000664521"/>
    </source>
</evidence>
<reference evidence="8" key="1">
    <citation type="submission" date="2021-03" db="EMBL/GenBank/DDBJ databases">
        <authorList>
            <person name="Tagirdzhanova G."/>
        </authorList>
    </citation>
    <scope>NUCLEOTIDE SEQUENCE</scope>
</reference>